<dbReference type="EC" id="2.1.1.354" evidence="2"/>
<accession>A0A177ATA3</accession>
<gene>
    <name evidence="10" type="ORF">A3Q56_07241</name>
</gene>
<dbReference type="SUPFAM" id="SSF82199">
    <property type="entry name" value="SET domain"/>
    <property type="match status" value="1"/>
</dbReference>
<reference evidence="10 11" key="1">
    <citation type="submission" date="2016-04" db="EMBL/GenBank/DDBJ databases">
        <title>The genome of Intoshia linei affirms orthonectids as highly simplified spiralians.</title>
        <authorList>
            <person name="Mikhailov K.V."/>
            <person name="Slusarev G.S."/>
            <person name="Nikitin M.A."/>
            <person name="Logacheva M.D."/>
            <person name="Penin A."/>
            <person name="Aleoshin V."/>
            <person name="Panchin Y.V."/>
        </authorList>
    </citation>
    <scope>NUCLEOTIDE SEQUENCE [LARGE SCALE GENOMIC DNA]</scope>
    <source>
        <strain evidence="10">Intl2013</strain>
        <tissue evidence="10">Whole animal</tissue>
    </source>
</reference>
<dbReference type="Pfam" id="PF00856">
    <property type="entry name" value="SET"/>
    <property type="match status" value="1"/>
</dbReference>
<dbReference type="GO" id="GO:0032259">
    <property type="term" value="P:methylation"/>
    <property type="evidence" value="ECO:0007669"/>
    <property type="project" value="UniProtKB-KW"/>
</dbReference>
<evidence type="ECO:0000256" key="4">
    <source>
        <dbReference type="ARBA" id="ARBA00022679"/>
    </source>
</evidence>
<dbReference type="AlphaFoldDB" id="A0A177ATA3"/>
<evidence type="ECO:0000256" key="1">
    <source>
        <dbReference type="ARBA" id="ARBA00004123"/>
    </source>
</evidence>
<sequence>MSNRGTNILELKYEDDKNTPGLNREARYEARKVQIGLTDIQNQLNLNNFIEIFNQLQFRKKKLKFAKSKIHSWGLFTLEPISSGDMVIEYVGELIRPMLADKREINYESSGIDSSYMFRIDADSIIDATSKGNLARFINHSCNPNCTARVIVVDGRKRVVIYSKKAILKNDEITYNYRFPYEDNKVILMVIINVYINCSRYFAFVAPQTVGKR</sequence>
<comment type="subcellular location">
    <subcellularLocation>
        <location evidence="1">Nucleus</location>
    </subcellularLocation>
</comment>
<dbReference type="InterPro" id="IPR046341">
    <property type="entry name" value="SET_dom_sf"/>
</dbReference>
<dbReference type="PANTHER" id="PTHR45814:SF2">
    <property type="entry name" value="HISTONE-LYSINE N-METHYLTRANSFERASE SETD1"/>
    <property type="match status" value="1"/>
</dbReference>
<evidence type="ECO:0000256" key="3">
    <source>
        <dbReference type="ARBA" id="ARBA00022603"/>
    </source>
</evidence>
<dbReference type="EMBL" id="LWCA01001472">
    <property type="protein sequence ID" value="OAF65050.1"/>
    <property type="molecule type" value="Genomic_DNA"/>
</dbReference>
<keyword evidence="3" id="KW-0489">Methyltransferase</keyword>
<proteinExistence type="predicted"/>
<keyword evidence="6" id="KW-0156">Chromatin regulator</keyword>
<dbReference type="Proteomes" id="UP000078046">
    <property type="component" value="Unassembled WGS sequence"/>
</dbReference>
<name>A0A177ATA3_9BILA</name>
<keyword evidence="5" id="KW-0949">S-adenosyl-L-methionine</keyword>
<dbReference type="InterPro" id="IPR001214">
    <property type="entry name" value="SET_dom"/>
</dbReference>
<dbReference type="SMART" id="SM00317">
    <property type="entry name" value="SET"/>
    <property type="match status" value="1"/>
</dbReference>
<dbReference type="PANTHER" id="PTHR45814">
    <property type="entry name" value="HISTONE-LYSINE N-METHYLTRANSFERASE SETD1"/>
    <property type="match status" value="1"/>
</dbReference>
<dbReference type="GO" id="GO:0140999">
    <property type="term" value="F:histone H3K4 trimethyltransferase activity"/>
    <property type="evidence" value="ECO:0007669"/>
    <property type="project" value="UniProtKB-EC"/>
</dbReference>
<evidence type="ECO:0000256" key="6">
    <source>
        <dbReference type="ARBA" id="ARBA00022853"/>
    </source>
</evidence>
<comment type="catalytic activity">
    <reaction evidence="8">
        <text>L-lysyl(4)-[histone H3] + 3 S-adenosyl-L-methionine = N(6),N(6),N(6)-trimethyl-L-lysyl(4)-[histone H3] + 3 S-adenosyl-L-homocysteine + 3 H(+)</text>
        <dbReference type="Rhea" id="RHEA:60260"/>
        <dbReference type="Rhea" id="RHEA-COMP:15537"/>
        <dbReference type="Rhea" id="RHEA-COMP:15547"/>
        <dbReference type="ChEBI" id="CHEBI:15378"/>
        <dbReference type="ChEBI" id="CHEBI:29969"/>
        <dbReference type="ChEBI" id="CHEBI:57856"/>
        <dbReference type="ChEBI" id="CHEBI:59789"/>
        <dbReference type="ChEBI" id="CHEBI:61961"/>
        <dbReference type="EC" id="2.1.1.354"/>
    </reaction>
</comment>
<protein>
    <recommendedName>
        <fullName evidence="2">[histone H3]-lysine(4) N-trimethyltransferase</fullName>
        <ecNumber evidence="2">2.1.1.354</ecNumber>
    </recommendedName>
</protein>
<evidence type="ECO:0000256" key="7">
    <source>
        <dbReference type="ARBA" id="ARBA00023242"/>
    </source>
</evidence>
<dbReference type="Gene3D" id="2.170.270.10">
    <property type="entry name" value="SET domain"/>
    <property type="match status" value="1"/>
</dbReference>
<evidence type="ECO:0000256" key="8">
    <source>
        <dbReference type="ARBA" id="ARBA00047571"/>
    </source>
</evidence>
<comment type="caution">
    <text evidence="10">The sequence shown here is derived from an EMBL/GenBank/DDBJ whole genome shotgun (WGS) entry which is preliminary data.</text>
</comment>
<evidence type="ECO:0000313" key="10">
    <source>
        <dbReference type="EMBL" id="OAF65050.1"/>
    </source>
</evidence>
<dbReference type="InterPro" id="IPR044570">
    <property type="entry name" value="Set1-like"/>
</dbReference>
<evidence type="ECO:0000259" key="9">
    <source>
        <dbReference type="PROSITE" id="PS50280"/>
    </source>
</evidence>
<keyword evidence="4" id="KW-0808">Transferase</keyword>
<evidence type="ECO:0000256" key="2">
    <source>
        <dbReference type="ARBA" id="ARBA00012182"/>
    </source>
</evidence>
<evidence type="ECO:0000313" key="11">
    <source>
        <dbReference type="Proteomes" id="UP000078046"/>
    </source>
</evidence>
<organism evidence="10 11">
    <name type="scientific">Intoshia linei</name>
    <dbReference type="NCBI Taxonomy" id="1819745"/>
    <lineage>
        <taxon>Eukaryota</taxon>
        <taxon>Metazoa</taxon>
        <taxon>Spiralia</taxon>
        <taxon>Lophotrochozoa</taxon>
        <taxon>Mesozoa</taxon>
        <taxon>Orthonectida</taxon>
        <taxon>Rhopaluridae</taxon>
        <taxon>Intoshia</taxon>
    </lineage>
</organism>
<keyword evidence="7" id="KW-0539">Nucleus</keyword>
<evidence type="ECO:0000256" key="5">
    <source>
        <dbReference type="ARBA" id="ARBA00022691"/>
    </source>
</evidence>
<dbReference type="GO" id="GO:0048188">
    <property type="term" value="C:Set1C/COMPASS complex"/>
    <property type="evidence" value="ECO:0007669"/>
    <property type="project" value="TreeGrafter"/>
</dbReference>
<dbReference type="PROSITE" id="PS50280">
    <property type="entry name" value="SET"/>
    <property type="match status" value="1"/>
</dbReference>
<feature type="domain" description="SET" evidence="9">
    <location>
        <begin position="61"/>
        <end position="178"/>
    </location>
</feature>
<keyword evidence="11" id="KW-1185">Reference proteome</keyword>
<dbReference type="OrthoDB" id="308383at2759"/>